<keyword evidence="1" id="KW-0812">Transmembrane</keyword>
<accession>A0ABT4RM12</accession>
<dbReference type="InterPro" id="IPR018688">
    <property type="entry name" value="PpoB2-like"/>
</dbReference>
<dbReference type="EMBL" id="JAPCID010000027">
    <property type="protein sequence ID" value="MDA0139609.1"/>
    <property type="molecule type" value="Genomic_DNA"/>
</dbReference>
<evidence type="ECO:0000313" key="2">
    <source>
        <dbReference type="EMBL" id="MDA0139609.1"/>
    </source>
</evidence>
<reference evidence="2" key="1">
    <citation type="submission" date="2022-10" db="EMBL/GenBank/DDBJ databases">
        <title>The WGS of Solirubrobacter sp. CPCC 204708.</title>
        <authorList>
            <person name="Jiang Z."/>
        </authorList>
    </citation>
    <scope>NUCLEOTIDE SEQUENCE</scope>
    <source>
        <strain evidence="2">CPCC 204708</strain>
    </source>
</reference>
<evidence type="ECO:0000256" key="1">
    <source>
        <dbReference type="SAM" id="Phobius"/>
    </source>
</evidence>
<name>A0ABT4RM12_9ACTN</name>
<feature type="transmembrane region" description="Helical" evidence="1">
    <location>
        <begin position="57"/>
        <end position="79"/>
    </location>
</feature>
<feature type="transmembrane region" description="Helical" evidence="1">
    <location>
        <begin position="120"/>
        <end position="139"/>
    </location>
</feature>
<protein>
    <submittedName>
        <fullName evidence="2">DUF2182 domain-containing protein</fullName>
    </submittedName>
</protein>
<dbReference type="Pfam" id="PF09948">
    <property type="entry name" value="PpoB2"/>
    <property type="match status" value="1"/>
</dbReference>
<dbReference type="Proteomes" id="UP001147700">
    <property type="component" value="Unassembled WGS sequence"/>
</dbReference>
<keyword evidence="3" id="KW-1185">Reference proteome</keyword>
<proteinExistence type="predicted"/>
<sequence length="237" mass="24631">MTAVALRRAGAQHPEAGAALLVMAAWLLLFLLIAGGAPMQDLHAALHAGAAVPAEALGWLTMTTATMVPTALPVARRLALTSLWRRRGRTIALFLASYVAVWGLFGAAVLPLVALLGSDAATLLPAVLLVAAAWAFCPAKWRAVRACRLVDPLPPSGWTADRACWRTGVRYGQRCVLACWPLMLAMAIAGHAAIGLMLLLSAVAVAEKRAAEPSRLARAAASVLVLAACVSAIVPPA</sequence>
<keyword evidence="1" id="KW-0472">Membrane</keyword>
<feature type="transmembrane region" description="Helical" evidence="1">
    <location>
        <begin position="91"/>
        <end position="114"/>
    </location>
</feature>
<organism evidence="2 3">
    <name type="scientific">Solirubrobacter deserti</name>
    <dbReference type="NCBI Taxonomy" id="2282478"/>
    <lineage>
        <taxon>Bacteria</taxon>
        <taxon>Bacillati</taxon>
        <taxon>Actinomycetota</taxon>
        <taxon>Thermoleophilia</taxon>
        <taxon>Solirubrobacterales</taxon>
        <taxon>Solirubrobacteraceae</taxon>
        <taxon>Solirubrobacter</taxon>
    </lineage>
</organism>
<feature type="transmembrane region" description="Helical" evidence="1">
    <location>
        <begin position="16"/>
        <end position="37"/>
    </location>
</feature>
<feature type="transmembrane region" description="Helical" evidence="1">
    <location>
        <begin position="175"/>
        <end position="204"/>
    </location>
</feature>
<dbReference type="RefSeq" id="WP_202952073.1">
    <property type="nucleotide sequence ID" value="NZ_JAPCID010000027.1"/>
</dbReference>
<keyword evidence="1" id="KW-1133">Transmembrane helix</keyword>
<gene>
    <name evidence="2" type="ORF">OJ962_19065</name>
</gene>
<comment type="caution">
    <text evidence="2">The sequence shown here is derived from an EMBL/GenBank/DDBJ whole genome shotgun (WGS) entry which is preliminary data.</text>
</comment>
<evidence type="ECO:0000313" key="3">
    <source>
        <dbReference type="Proteomes" id="UP001147700"/>
    </source>
</evidence>